<evidence type="ECO:0000259" key="4">
    <source>
        <dbReference type="PROSITE" id="PS01033"/>
    </source>
</evidence>
<feature type="transmembrane region" description="Helical" evidence="3">
    <location>
        <begin position="212"/>
        <end position="231"/>
    </location>
</feature>
<keyword evidence="1" id="KW-0813">Transport</keyword>
<dbReference type="SUPFAM" id="SSF51206">
    <property type="entry name" value="cAMP-binding domain-like"/>
    <property type="match status" value="1"/>
</dbReference>
<dbReference type="SUPFAM" id="SSF46458">
    <property type="entry name" value="Globin-like"/>
    <property type="match status" value="1"/>
</dbReference>
<dbReference type="InterPro" id="IPR014710">
    <property type="entry name" value="RmlC-like_jellyroll"/>
</dbReference>
<dbReference type="InterPro" id="IPR018490">
    <property type="entry name" value="cNMP-bd_dom_sf"/>
</dbReference>
<dbReference type="SUPFAM" id="SSF81324">
    <property type="entry name" value="Voltage-gated potassium channels"/>
    <property type="match status" value="1"/>
</dbReference>
<dbReference type="Gene3D" id="2.60.120.10">
    <property type="entry name" value="Jelly Rolls"/>
    <property type="match status" value="1"/>
</dbReference>
<sequence length="907" mass="100922">MSDRFRFSRRSMTRQQSLSRRSLIGKSCSVSLVADSAMSRVERSWDIIANDIDAFGINFLARMFLEVPEALALFPFARNPDGTVGVAGVDVSDFGSLDPAILRKVLSESKPVVAHSRLVTKEVGRCVLGLHDMDVIVPRLRSLGRMHSASGVQPQHYDIFFRNLIETVRDALGPERWTEEIEEAWRSVHSTLTALMKKPADLALDAEMPGRWVMMSAVAGAYMAVATPLRLAGFAGRVHTLNVIMSVVDAAAVSVFAMELVGQAFLSGVKLPKLEREQRARQIKELRQGGLRKSVFNRTASTAASNMKFGLKLRIIRILKCLGIDQAIAWPVTDSITLCSFLLLVAHSLISNEDVPFVEESPVVEPLAASKATIFSPLLLARDWFGFQDYFVGYQEQSTPVIEDYSQLTIVGVHWLQLLGLLQIFSLLRVVQAIRCVENCFIIFQRIDERRRSTLRIAKLLFTIAYVVHLSACSWFLVAKIEIGPGGKAVPSSFFPVPELLYDCNVLQSYTRAVHWAWVQLAGIGDVDSSPVSTLECLTMLTIHICGATLYAVATGNVLSMLENYAAVESEVGNGAADLSDFMQHAGVPPSAQARIMQSYAMNSAVLGEGVEGSEITTWNDFNTTDLEFPDNVASTLPWHLHRELRTHALADAIARRDRIMERCSHSFRFALASSLREEGETLIPGDFLFRKGDLSPRKVMVVEKGKLVVTIDRQLVRTLRRGDILGVPWLTSTSSPANREAESNSMFWFEPASVNGRAPRNVHCEFLWGEDMVGATVRATDLTTLAVGVIFRHEVEELQLRFPQDFNELRSEKEKAHAFLRNISSQKRIILAKAVARRFVKRYRAKKNADKRLEEEGKLTSFCEENHQDSSNSIPEEDESGAEAQDTMSLDLSIEEKGISRVVVGS</sequence>
<reference evidence="5" key="1">
    <citation type="submission" date="2021-01" db="EMBL/GenBank/DDBJ databases">
        <authorList>
            <person name="Corre E."/>
            <person name="Pelletier E."/>
            <person name="Niang G."/>
            <person name="Scheremetjew M."/>
            <person name="Finn R."/>
            <person name="Kale V."/>
            <person name="Holt S."/>
            <person name="Cochrane G."/>
            <person name="Meng A."/>
            <person name="Brown T."/>
            <person name="Cohen L."/>
        </authorList>
    </citation>
    <scope>NUCLEOTIDE SEQUENCE</scope>
    <source>
        <strain evidence="5">Isolate 1302-5</strain>
    </source>
</reference>
<dbReference type="Gene3D" id="1.10.287.70">
    <property type="match status" value="1"/>
</dbReference>
<dbReference type="GO" id="GO:0020037">
    <property type="term" value="F:heme binding"/>
    <property type="evidence" value="ECO:0007669"/>
    <property type="project" value="InterPro"/>
</dbReference>
<dbReference type="CDD" id="cd00038">
    <property type="entry name" value="CAP_ED"/>
    <property type="match status" value="1"/>
</dbReference>
<dbReference type="InterPro" id="IPR044399">
    <property type="entry name" value="Mb-like_M"/>
</dbReference>
<evidence type="ECO:0000256" key="2">
    <source>
        <dbReference type="SAM" id="MobiDB-lite"/>
    </source>
</evidence>
<dbReference type="EMBL" id="HBKQ01043250">
    <property type="protein sequence ID" value="CAE2267474.1"/>
    <property type="molecule type" value="Transcribed_RNA"/>
</dbReference>
<keyword evidence="3" id="KW-0472">Membrane</keyword>
<dbReference type="AlphaFoldDB" id="A0A7S4N6D6"/>
<keyword evidence="1" id="KW-0407">Ion channel</keyword>
<dbReference type="GO" id="GO:0005221">
    <property type="term" value="F:intracellularly cyclic nucleotide-activated monoatomic cation channel activity"/>
    <property type="evidence" value="ECO:0007669"/>
    <property type="project" value="InterPro"/>
</dbReference>
<feature type="domain" description="Globin" evidence="4">
    <location>
        <begin position="31"/>
        <end position="201"/>
    </location>
</feature>
<dbReference type="CDD" id="cd01040">
    <property type="entry name" value="Mb-like"/>
    <property type="match status" value="1"/>
</dbReference>
<evidence type="ECO:0000256" key="3">
    <source>
        <dbReference type="SAM" id="Phobius"/>
    </source>
</evidence>
<dbReference type="InterPro" id="IPR009050">
    <property type="entry name" value="Globin-like_sf"/>
</dbReference>
<dbReference type="InterPro" id="IPR000971">
    <property type="entry name" value="Globin"/>
</dbReference>
<dbReference type="InterPro" id="IPR012292">
    <property type="entry name" value="Globin/Proto"/>
</dbReference>
<keyword evidence="1" id="KW-0406">Ion transport</keyword>
<feature type="transmembrane region" description="Helical" evidence="3">
    <location>
        <begin position="460"/>
        <end position="478"/>
    </location>
</feature>
<dbReference type="GO" id="GO:0019825">
    <property type="term" value="F:oxygen binding"/>
    <property type="evidence" value="ECO:0007669"/>
    <property type="project" value="InterPro"/>
</dbReference>
<keyword evidence="3" id="KW-1133">Transmembrane helix</keyword>
<dbReference type="InterPro" id="IPR050866">
    <property type="entry name" value="CNG_cation_channel"/>
</dbReference>
<dbReference type="PANTHER" id="PTHR45638">
    <property type="entry name" value="CYCLIC NUCLEOTIDE-GATED CATION CHANNEL SUBUNIT A"/>
    <property type="match status" value="1"/>
</dbReference>
<accession>A0A7S4N6D6</accession>
<gene>
    <name evidence="5" type="ORF">OAUR00152_LOCUS29802</name>
</gene>
<protein>
    <recommendedName>
        <fullName evidence="4">Globin domain-containing protein</fullName>
    </recommendedName>
</protein>
<dbReference type="PANTHER" id="PTHR45638:SF11">
    <property type="entry name" value="CYCLIC NUCLEOTIDE-GATED CATION CHANNEL SUBUNIT A"/>
    <property type="match status" value="1"/>
</dbReference>
<evidence type="ECO:0000256" key="1">
    <source>
        <dbReference type="ARBA" id="ARBA00023286"/>
    </source>
</evidence>
<keyword evidence="3" id="KW-0812">Transmembrane</keyword>
<evidence type="ECO:0000313" key="5">
    <source>
        <dbReference type="EMBL" id="CAE2267474.1"/>
    </source>
</evidence>
<dbReference type="InterPro" id="IPR000595">
    <property type="entry name" value="cNMP-bd_dom"/>
</dbReference>
<keyword evidence="1" id="KW-1071">Ligand-gated ion channel</keyword>
<name>A0A7S4N6D6_9STRA</name>
<feature type="region of interest" description="Disordered" evidence="2">
    <location>
        <begin position="861"/>
        <end position="893"/>
    </location>
</feature>
<dbReference type="GO" id="GO:0044877">
    <property type="term" value="F:protein-containing complex binding"/>
    <property type="evidence" value="ECO:0007669"/>
    <property type="project" value="TreeGrafter"/>
</dbReference>
<dbReference type="SMART" id="SM00100">
    <property type="entry name" value="cNMP"/>
    <property type="match status" value="1"/>
</dbReference>
<organism evidence="5">
    <name type="scientific">Odontella aurita</name>
    <dbReference type="NCBI Taxonomy" id="265563"/>
    <lineage>
        <taxon>Eukaryota</taxon>
        <taxon>Sar</taxon>
        <taxon>Stramenopiles</taxon>
        <taxon>Ochrophyta</taxon>
        <taxon>Bacillariophyta</taxon>
        <taxon>Mediophyceae</taxon>
        <taxon>Biddulphiophycidae</taxon>
        <taxon>Eupodiscales</taxon>
        <taxon>Odontellaceae</taxon>
        <taxon>Odontella</taxon>
    </lineage>
</organism>
<dbReference type="Gene3D" id="1.10.490.10">
    <property type="entry name" value="Globins"/>
    <property type="match status" value="1"/>
</dbReference>
<proteinExistence type="predicted"/>
<dbReference type="PROSITE" id="PS01033">
    <property type="entry name" value="GLOBIN"/>
    <property type="match status" value="1"/>
</dbReference>
<dbReference type="Pfam" id="PF00042">
    <property type="entry name" value="Globin"/>
    <property type="match status" value="1"/>
</dbReference>